<feature type="compositionally biased region" description="Polar residues" evidence="1">
    <location>
        <begin position="576"/>
        <end position="591"/>
    </location>
</feature>
<feature type="compositionally biased region" description="Polar residues" evidence="1">
    <location>
        <begin position="540"/>
        <end position="553"/>
    </location>
</feature>
<keyword evidence="3" id="KW-1185">Reference proteome</keyword>
<name>A0AA37ULJ7_9PEZI</name>
<organism evidence="2 3">
    <name type="scientific">Colletotrichum spaethianum</name>
    <dbReference type="NCBI Taxonomy" id="700344"/>
    <lineage>
        <taxon>Eukaryota</taxon>
        <taxon>Fungi</taxon>
        <taxon>Dikarya</taxon>
        <taxon>Ascomycota</taxon>
        <taxon>Pezizomycotina</taxon>
        <taxon>Sordariomycetes</taxon>
        <taxon>Hypocreomycetidae</taxon>
        <taxon>Glomerellales</taxon>
        <taxon>Glomerellaceae</taxon>
        <taxon>Colletotrichum</taxon>
        <taxon>Colletotrichum spaethianum species complex</taxon>
    </lineage>
</organism>
<dbReference type="GeneID" id="73332884"/>
<feature type="compositionally biased region" description="Low complexity" evidence="1">
    <location>
        <begin position="173"/>
        <end position="186"/>
    </location>
</feature>
<sequence length="615" mass="66922">MANWKELGEVPDSDDELDFDSQDLESLPNPELPSNCPAEPSQTKNARESIWDVPESLQGTPAVASVKQRATIPSHEVPMPSEQEPPSSPLSSVPDMDELDDPFDLDEPKTQAAPPAKTRQMYFPDDRDDSPDPLAGDDSISTSYVKITAPQPEFPAENGTTSLSPPLKSPAISLLPSQSKSQPSQQGRLATQRRTSSSQCEELARPAAQHAFGSTSLAKPLTEARAVFSVDIPVQNQVRGQQLPPAQREASSNRNEEVARQVAVRYERSFRPRKPIQEHPYLIENAQYSKALKSHGIRPVRMPTEPAPRRQRTDNDSGEKDFEDDSQETAAGAPNETTDDSQANGIDEPSSSEPLRASSLSPSPSPLRTSSPKHRGGPSSQPSQGDTDNTSLSDNDDLPSLDEIHRKLLLNRSAKKRKFGRGAISKPKMVKQTASDARTSSRPTFQQYDEIYGMSSSPSSSAQVQNAAVNSPTEPIASPAISDIPDPFAEDDDQPILLGNTVSPVVSERHTSLGADLPVLDLTVADVSDTGEDDPGHPDTNMSGNESEAGNDSGSERLSRMLDEECEEFFPHPGSDSINKQTDPSPLSINDTKCHPRKRRDVVLRFGESVVRHRT</sequence>
<evidence type="ECO:0000256" key="1">
    <source>
        <dbReference type="SAM" id="MobiDB-lite"/>
    </source>
</evidence>
<gene>
    <name evidence="2" type="ORF">ColSpa_12082</name>
</gene>
<dbReference type="GO" id="GO:0031297">
    <property type="term" value="P:replication fork processing"/>
    <property type="evidence" value="ECO:0007669"/>
    <property type="project" value="InterPro"/>
</dbReference>
<feature type="region of interest" description="Disordered" evidence="1">
    <location>
        <begin position="1"/>
        <end position="211"/>
    </location>
</feature>
<dbReference type="GO" id="GO:0035361">
    <property type="term" value="C:Cul8-RING ubiquitin ligase complex"/>
    <property type="evidence" value="ECO:0007669"/>
    <property type="project" value="TreeGrafter"/>
</dbReference>
<feature type="compositionally biased region" description="Low complexity" evidence="1">
    <location>
        <begin position="76"/>
        <end position="94"/>
    </location>
</feature>
<proteinExistence type="predicted"/>
<dbReference type="GO" id="GO:0005634">
    <property type="term" value="C:nucleus"/>
    <property type="evidence" value="ECO:0007669"/>
    <property type="project" value="InterPro"/>
</dbReference>
<dbReference type="Proteomes" id="UP001055115">
    <property type="component" value="Unassembled WGS sequence"/>
</dbReference>
<dbReference type="PANTHER" id="PTHR28122:SF1">
    <property type="entry name" value="E3 UBIQUITIN-PROTEIN LIGASE SUBSTRATE RECEPTOR MMS22"/>
    <property type="match status" value="1"/>
</dbReference>
<feature type="region of interest" description="Disordered" evidence="1">
    <location>
        <begin position="524"/>
        <end position="596"/>
    </location>
</feature>
<feature type="region of interest" description="Disordered" evidence="1">
    <location>
        <begin position="237"/>
        <end position="258"/>
    </location>
</feature>
<feature type="compositionally biased region" description="Acidic residues" evidence="1">
    <location>
        <begin position="9"/>
        <end position="23"/>
    </location>
</feature>
<feature type="compositionally biased region" description="Acidic residues" evidence="1">
    <location>
        <begin position="95"/>
        <end position="105"/>
    </location>
</feature>
<evidence type="ECO:0000313" key="2">
    <source>
        <dbReference type="EMBL" id="GKT51901.1"/>
    </source>
</evidence>
<feature type="compositionally biased region" description="Basic and acidic residues" evidence="1">
    <location>
        <begin position="307"/>
        <end position="320"/>
    </location>
</feature>
<protein>
    <submittedName>
        <fullName evidence="2">Uncharacterized protein</fullName>
    </submittedName>
</protein>
<feature type="region of interest" description="Disordered" evidence="1">
    <location>
        <begin position="290"/>
        <end position="496"/>
    </location>
</feature>
<evidence type="ECO:0000313" key="3">
    <source>
        <dbReference type="Proteomes" id="UP001055115"/>
    </source>
</evidence>
<dbReference type="InterPro" id="IPR019021">
    <property type="entry name" value="Mms22"/>
</dbReference>
<feature type="compositionally biased region" description="Basic and acidic residues" evidence="1">
    <location>
        <begin position="554"/>
        <end position="563"/>
    </location>
</feature>
<comment type="caution">
    <text evidence="2">The sequence shown here is derived from an EMBL/GenBank/DDBJ whole genome shotgun (WGS) entry which is preliminary data.</text>
</comment>
<dbReference type="EMBL" id="BQXU01000056">
    <property type="protein sequence ID" value="GKT51901.1"/>
    <property type="molecule type" value="Genomic_DNA"/>
</dbReference>
<feature type="compositionally biased region" description="Basic residues" evidence="1">
    <location>
        <begin position="407"/>
        <end position="420"/>
    </location>
</feature>
<feature type="compositionally biased region" description="Low complexity" evidence="1">
    <location>
        <begin position="455"/>
        <end position="471"/>
    </location>
</feature>
<dbReference type="GO" id="GO:0000724">
    <property type="term" value="P:double-strand break repair via homologous recombination"/>
    <property type="evidence" value="ECO:0007669"/>
    <property type="project" value="TreeGrafter"/>
</dbReference>
<feature type="compositionally biased region" description="Polar residues" evidence="1">
    <location>
        <begin position="432"/>
        <end position="447"/>
    </location>
</feature>
<dbReference type="PANTHER" id="PTHR28122">
    <property type="entry name" value="E3 UBIQUITIN-PROTEIN LIGASE SUBSTRATE RECEPTOR MMS22"/>
    <property type="match status" value="1"/>
</dbReference>
<accession>A0AA37ULJ7</accession>
<dbReference type="AlphaFoldDB" id="A0AA37ULJ7"/>
<feature type="compositionally biased region" description="Polar residues" evidence="1">
    <location>
        <begin position="187"/>
        <end position="200"/>
    </location>
</feature>
<dbReference type="RefSeq" id="XP_049134251.1">
    <property type="nucleotide sequence ID" value="XM_049278294.1"/>
</dbReference>
<feature type="compositionally biased region" description="Low complexity" evidence="1">
    <location>
        <begin position="348"/>
        <end position="370"/>
    </location>
</feature>
<reference evidence="2 3" key="1">
    <citation type="submission" date="2022-03" db="EMBL/GenBank/DDBJ databases">
        <title>Genome data of Colletotrichum spp.</title>
        <authorList>
            <person name="Utami Y.D."/>
            <person name="Hiruma K."/>
        </authorList>
    </citation>
    <scope>NUCLEOTIDE SEQUENCE [LARGE SCALE GENOMIC DNA]</scope>
    <source>
        <strain evidence="2 3">MAFF 239500</strain>
    </source>
</reference>